<evidence type="ECO:0000313" key="1">
    <source>
        <dbReference type="EMBL" id="AXG74376.1"/>
    </source>
</evidence>
<reference evidence="1 2" key="1">
    <citation type="submission" date="2018-07" db="EMBL/GenBank/DDBJ databases">
        <title>Complete genome sequence of Flavobacterium arcticum type strain SM1502T.</title>
        <authorList>
            <person name="Li Y."/>
            <person name="Li D.-D."/>
        </authorList>
    </citation>
    <scope>NUCLEOTIDE SEQUENCE [LARGE SCALE GENOMIC DNA]</scope>
    <source>
        <strain evidence="1 2">SM1502</strain>
    </source>
</reference>
<accession>A0A345HCR6</accession>
<protein>
    <submittedName>
        <fullName evidence="1">Uncharacterized protein</fullName>
    </submittedName>
</protein>
<dbReference type="AlphaFoldDB" id="A0A345HCR6"/>
<name>A0A345HCR6_9FLAO</name>
<dbReference type="OrthoDB" id="8263000at2"/>
<evidence type="ECO:0000313" key="2">
    <source>
        <dbReference type="Proteomes" id="UP000253951"/>
    </source>
</evidence>
<sequence>MSKLNYIVDHPLPINRNFEALKNLGLAYIQRYAGTQWTNLNASDPGVTILEQVCYALTELGYCNDFPVEDILTRPDGKLMMENQFFTPEEILTTASVTTNDYIKYLIDGIDGVTNAVIIPINDTPYNLNTYQVYLQLSEDVLNNHSTNADHCKTAFYYLNKSRNIGELFLMPQVLQPKSYTISGYIDLKVEKGLGTIIAGIQNQIRQSIFPDVATEGYTQLMAKGIAINDIFNGPLLKTGWIPTSALVSKKNALTTIAISSIITECISVSSASITSFDDKDKVYSQISSIDNEILYVDLITSLTNGSLELYYKGKKLSLPTQENQEYVIPDNNILPGAEQQLQTPIPKGRYRDINSYYSIQNTFPEIYAIGVNAVHYNTPQTKIAQSRQLKGFLTLFDQVLANQFSQLANVGNLFSFKNTITGVPSQREEYYAVQDAFQKIHPEYPVPYLSFSATYFYQTLYDIPNIRPLLKDNGVFNFSTELERPKQKEENSWLAYKHDPYNAYSWGLMQLMEDEEDNLTRRNTILNHLLARHGESPEVIMAIIESTVYSGSVLKDQVIFKSLYLQNLDLLSYNRQKGYNYQEADKISDVIPEEVPKNFEHLILGGYANDFIFNSEKIDAAEKLTYQDFINYSGIELKMSLLFGLKVLYKNFIASTICNYGSTIYSNISFWIITQRQGFIFIELPLLLKTVYGNDIINKTENILECQFDSNSVLLIFPDFVPEFITDDFSNRVALFMQDTLPVHIDYNYVTTGWELLTEIIVAFSDWHNSLRYSPKPVLSSREKAIVLLDLINELKPKSYE</sequence>
<keyword evidence="2" id="KW-1185">Reference proteome</keyword>
<dbReference type="EMBL" id="CP031188">
    <property type="protein sequence ID" value="AXG74376.1"/>
    <property type="molecule type" value="Genomic_DNA"/>
</dbReference>
<organism evidence="1 2">
    <name type="scientific">Flavobacterium arcticum</name>
    <dbReference type="NCBI Taxonomy" id="1784713"/>
    <lineage>
        <taxon>Bacteria</taxon>
        <taxon>Pseudomonadati</taxon>
        <taxon>Bacteroidota</taxon>
        <taxon>Flavobacteriia</taxon>
        <taxon>Flavobacteriales</taxon>
        <taxon>Flavobacteriaceae</taxon>
        <taxon>Flavobacterium</taxon>
    </lineage>
</organism>
<dbReference type="Proteomes" id="UP000253951">
    <property type="component" value="Chromosome"/>
</dbReference>
<dbReference type="KEGG" id="fat:DVK85_09085"/>
<dbReference type="RefSeq" id="WP_114678134.1">
    <property type="nucleotide sequence ID" value="NZ_CP031188.1"/>
</dbReference>
<gene>
    <name evidence="1" type="ORF">DVK85_09085</name>
</gene>
<proteinExistence type="predicted"/>